<feature type="region of interest" description="Disordered" evidence="1">
    <location>
        <begin position="123"/>
        <end position="149"/>
    </location>
</feature>
<proteinExistence type="predicted"/>
<dbReference type="RefSeq" id="WP_086698255.1">
    <property type="nucleotide sequence ID" value="NZ_JAKKZF010000001.1"/>
</dbReference>
<keyword evidence="3" id="KW-1185">Reference proteome</keyword>
<reference evidence="2 3" key="1">
    <citation type="submission" date="2022-01" db="EMBL/GenBank/DDBJ databases">
        <title>Draft Genome Sequences of Seven Type Strains of the Genus Streptomyces.</title>
        <authorList>
            <person name="Aziz S."/>
            <person name="Coretto E."/>
            <person name="Chronakova A."/>
            <person name="Sproer C."/>
            <person name="Huber K."/>
            <person name="Nouioui I."/>
            <person name="Gross H."/>
        </authorList>
    </citation>
    <scope>NUCLEOTIDE SEQUENCE [LARGE SCALE GENOMIC DNA]</scope>
    <source>
        <strain evidence="2 3">DSM 41685</strain>
    </source>
</reference>
<organism evidence="2 3">
    <name type="scientific">Streptomyces tricolor</name>
    <dbReference type="NCBI Taxonomy" id="68277"/>
    <lineage>
        <taxon>Bacteria</taxon>
        <taxon>Bacillati</taxon>
        <taxon>Actinomycetota</taxon>
        <taxon>Actinomycetes</taxon>
        <taxon>Kitasatosporales</taxon>
        <taxon>Streptomycetaceae</taxon>
        <taxon>Streptomyces</taxon>
        <taxon>Streptomyces violaceoruber group</taxon>
    </lineage>
</organism>
<accession>A0ABS9J857</accession>
<dbReference type="Proteomes" id="UP001299012">
    <property type="component" value="Unassembled WGS sequence"/>
</dbReference>
<evidence type="ECO:0000256" key="1">
    <source>
        <dbReference type="SAM" id="MobiDB-lite"/>
    </source>
</evidence>
<evidence type="ECO:0000313" key="2">
    <source>
        <dbReference type="EMBL" id="MCG0061745.1"/>
    </source>
</evidence>
<evidence type="ECO:0000313" key="3">
    <source>
        <dbReference type="Proteomes" id="UP001299012"/>
    </source>
</evidence>
<gene>
    <name evidence="2" type="ORF">L0F81_00325</name>
</gene>
<sequence length="149" mass="16571">MPIAVVRAETFYLPPPPEPADAWADVPAALLVWRWYETRMGRRVFPPAETELTGESYYARINQNRWIADCSSCGSAAVVSPADPRYACTQCNWGWCALIFPDDVAAVEASLMGLKPALRNWWHPDDPANPDRPVPEPAPEPEPGPQLEV</sequence>
<name>A0ABS9J857_9ACTN</name>
<feature type="compositionally biased region" description="Pro residues" evidence="1">
    <location>
        <begin position="130"/>
        <end position="149"/>
    </location>
</feature>
<comment type="caution">
    <text evidence="2">The sequence shown here is derived from an EMBL/GenBank/DDBJ whole genome shotgun (WGS) entry which is preliminary data.</text>
</comment>
<dbReference type="EMBL" id="JAKKZF010000001">
    <property type="protein sequence ID" value="MCG0061745.1"/>
    <property type="molecule type" value="Genomic_DNA"/>
</dbReference>
<protein>
    <submittedName>
        <fullName evidence="2">Uncharacterized protein</fullName>
    </submittedName>
</protein>